<proteinExistence type="predicted"/>
<evidence type="ECO:0000313" key="3">
    <source>
        <dbReference type="Proteomes" id="UP001220610"/>
    </source>
</evidence>
<evidence type="ECO:0000256" key="1">
    <source>
        <dbReference type="SAM" id="SignalP"/>
    </source>
</evidence>
<feature type="chain" id="PRO_5042609710" description="Lipoprotein" evidence="1">
    <location>
        <begin position="20"/>
        <end position="156"/>
    </location>
</feature>
<protein>
    <recommendedName>
        <fullName evidence="4">Lipoprotein</fullName>
    </recommendedName>
</protein>
<reference evidence="2" key="1">
    <citation type="submission" date="2023-03" db="EMBL/GenBank/DDBJ databases">
        <title>Andean soil-derived lignocellulolytic bacterial consortium as a source of novel taxa and putative plastic-active enzymes.</title>
        <authorList>
            <person name="Diaz-Garcia L."/>
            <person name="Chuvochina M."/>
            <person name="Feuerriegel G."/>
            <person name="Bunk B."/>
            <person name="Sproer C."/>
            <person name="Streit W.R."/>
            <person name="Rodriguez L.M."/>
            <person name="Overmann J."/>
            <person name="Jimenez D.J."/>
        </authorList>
    </citation>
    <scope>NUCLEOTIDE SEQUENCE</scope>
    <source>
        <strain evidence="2">MAG 7</strain>
    </source>
</reference>
<feature type="signal peptide" evidence="1">
    <location>
        <begin position="1"/>
        <end position="19"/>
    </location>
</feature>
<keyword evidence="1" id="KW-0732">Signal</keyword>
<dbReference type="EMBL" id="CP119311">
    <property type="protein sequence ID" value="WEK33696.1"/>
    <property type="molecule type" value="Genomic_DNA"/>
</dbReference>
<gene>
    <name evidence="2" type="ORF">P0Y53_14485</name>
</gene>
<name>A0AAJ6BG43_9BACT</name>
<organism evidence="2 3">
    <name type="scientific">Candidatus Pseudobacter hemicellulosilyticus</name>
    <dbReference type="NCBI Taxonomy" id="3121375"/>
    <lineage>
        <taxon>Bacteria</taxon>
        <taxon>Pseudomonadati</taxon>
        <taxon>Bacteroidota</taxon>
        <taxon>Chitinophagia</taxon>
        <taxon>Chitinophagales</taxon>
        <taxon>Chitinophagaceae</taxon>
        <taxon>Pseudobacter</taxon>
    </lineage>
</organism>
<sequence length="156" mass="17036">MKAILPLLLVALAAGQSCNDGTASKEANRDTVELVTEPALPKPDTRCYAWRNNKDTVLLKVTLTDTSASGDLLYNFFEKDDNNGTIQGVLRKDTLLADYTFQSEGTISVRQVAFVLSDSSAVEGYGGVDEKNGRQVFKDLSKLKFQGVGLKREPCQ</sequence>
<evidence type="ECO:0008006" key="4">
    <source>
        <dbReference type="Google" id="ProtNLM"/>
    </source>
</evidence>
<evidence type="ECO:0000313" key="2">
    <source>
        <dbReference type="EMBL" id="WEK33696.1"/>
    </source>
</evidence>
<accession>A0AAJ6BG43</accession>
<dbReference type="Proteomes" id="UP001220610">
    <property type="component" value="Chromosome"/>
</dbReference>
<dbReference type="PROSITE" id="PS51257">
    <property type="entry name" value="PROKAR_LIPOPROTEIN"/>
    <property type="match status" value="1"/>
</dbReference>
<dbReference type="AlphaFoldDB" id="A0AAJ6BG43"/>